<proteinExistence type="predicted"/>
<sequence>MLGNVIRKSVERMPSNAMLSALTGVSTHSERWIVHAGQRTSVGSWRLATYASVDPRLPGEQARCRSVCWATYERRSVQAGQRTRAPDPASNRMPSVRSRRHRQRTRAWDRAGYASAGPLGKSSRARRCERCVASNWRNVGRLAQIVLVGRMAEAADPGSGSAYERGIPVIGNGSAPLTSQTTNTMMNAESAHR</sequence>
<evidence type="ECO:0000256" key="1">
    <source>
        <dbReference type="SAM" id="MobiDB-lite"/>
    </source>
</evidence>
<dbReference type="EMBL" id="BGPR01005190">
    <property type="protein sequence ID" value="GBN07801.1"/>
    <property type="molecule type" value="Genomic_DNA"/>
</dbReference>
<feature type="compositionally biased region" description="Polar residues" evidence="1">
    <location>
        <begin position="175"/>
        <end position="187"/>
    </location>
</feature>
<name>A0A4Y2KZI3_ARAVE</name>
<evidence type="ECO:0000313" key="3">
    <source>
        <dbReference type="Proteomes" id="UP000499080"/>
    </source>
</evidence>
<dbReference type="Proteomes" id="UP000499080">
    <property type="component" value="Unassembled WGS sequence"/>
</dbReference>
<reference evidence="2 3" key="1">
    <citation type="journal article" date="2019" name="Sci. Rep.">
        <title>Orb-weaving spider Araneus ventricosus genome elucidates the spidroin gene catalogue.</title>
        <authorList>
            <person name="Kono N."/>
            <person name="Nakamura H."/>
            <person name="Ohtoshi R."/>
            <person name="Moran D.A.P."/>
            <person name="Shinohara A."/>
            <person name="Yoshida Y."/>
            <person name="Fujiwara M."/>
            <person name="Mori M."/>
            <person name="Tomita M."/>
            <person name="Arakawa K."/>
        </authorList>
    </citation>
    <scope>NUCLEOTIDE SEQUENCE [LARGE SCALE GENOMIC DNA]</scope>
</reference>
<feature type="region of interest" description="Disordered" evidence="1">
    <location>
        <begin position="173"/>
        <end position="193"/>
    </location>
</feature>
<accession>A0A4Y2KZI3</accession>
<organism evidence="2 3">
    <name type="scientific">Araneus ventricosus</name>
    <name type="common">Orbweaver spider</name>
    <name type="synonym">Epeira ventricosa</name>
    <dbReference type="NCBI Taxonomy" id="182803"/>
    <lineage>
        <taxon>Eukaryota</taxon>
        <taxon>Metazoa</taxon>
        <taxon>Ecdysozoa</taxon>
        <taxon>Arthropoda</taxon>
        <taxon>Chelicerata</taxon>
        <taxon>Arachnida</taxon>
        <taxon>Araneae</taxon>
        <taxon>Araneomorphae</taxon>
        <taxon>Entelegynae</taxon>
        <taxon>Araneoidea</taxon>
        <taxon>Araneidae</taxon>
        <taxon>Araneus</taxon>
    </lineage>
</organism>
<evidence type="ECO:0000313" key="2">
    <source>
        <dbReference type="EMBL" id="GBN07801.1"/>
    </source>
</evidence>
<dbReference type="AlphaFoldDB" id="A0A4Y2KZI3"/>
<comment type="caution">
    <text evidence="2">The sequence shown here is derived from an EMBL/GenBank/DDBJ whole genome shotgun (WGS) entry which is preliminary data.</text>
</comment>
<keyword evidence="3" id="KW-1185">Reference proteome</keyword>
<gene>
    <name evidence="2" type="ORF">AVEN_247148_1</name>
</gene>
<feature type="region of interest" description="Disordered" evidence="1">
    <location>
        <begin position="78"/>
        <end position="107"/>
    </location>
</feature>
<protein>
    <submittedName>
        <fullName evidence="2">Uncharacterized protein</fullName>
    </submittedName>
</protein>